<sequence>MPWFRMYTDFLNDPKMISLAFEDQRHFIGVLALKGEGTLDNDCAPELLTRIVAQRLWIDHSVVGEVKRRLVAAGLIDENWQPLAWEKRQMRSDSSTERVRAHREKAKQTRNDDETLQERSSNALDKKREEEIREEESETKPARRAPRVALHSQIRSLELPGGIPADVWAMWCEHREAKTKEAPWTLAAAKVSIKRMAKLASEGQAADVTVEEAVLRGWTGLFPVKQQGASSSGGAVVPADWWKSEAGYLELGKQLGVDRAKFQFFEQYKARVCKLAGPGEWMEDLLRAVGRESEERYEALYAYFNDIPRDKNGNTEAA</sequence>
<proteinExistence type="predicted"/>
<keyword evidence="3" id="KW-1185">Reference proteome</keyword>
<evidence type="ECO:0000256" key="1">
    <source>
        <dbReference type="SAM" id="MobiDB-lite"/>
    </source>
</evidence>
<dbReference type="AlphaFoldDB" id="A0A158FKC8"/>
<evidence type="ECO:0000313" key="3">
    <source>
        <dbReference type="Proteomes" id="UP000054740"/>
    </source>
</evidence>
<dbReference type="Proteomes" id="UP000054740">
    <property type="component" value="Unassembled WGS sequence"/>
</dbReference>
<accession>A0A158FKC8</accession>
<gene>
    <name evidence="2" type="ORF">AWB70_01035</name>
</gene>
<feature type="compositionally biased region" description="Basic and acidic residues" evidence="1">
    <location>
        <begin position="106"/>
        <end position="117"/>
    </location>
</feature>
<evidence type="ECO:0000313" key="2">
    <source>
        <dbReference type="EMBL" id="SAL20366.1"/>
    </source>
</evidence>
<protein>
    <submittedName>
        <fullName evidence="2">Gp60</fullName>
    </submittedName>
</protein>
<feature type="region of interest" description="Disordered" evidence="1">
    <location>
        <begin position="91"/>
        <end position="147"/>
    </location>
</feature>
<dbReference type="EMBL" id="FCNY02000002">
    <property type="protein sequence ID" value="SAL20366.1"/>
    <property type="molecule type" value="Genomic_DNA"/>
</dbReference>
<reference evidence="3" key="1">
    <citation type="submission" date="2016-01" db="EMBL/GenBank/DDBJ databases">
        <authorList>
            <person name="Peeters C."/>
        </authorList>
    </citation>
    <scope>NUCLEOTIDE SEQUENCE [LARGE SCALE GENOMIC DNA]</scope>
</reference>
<name>A0A158FKC8_CABCO</name>
<organism evidence="2 3">
    <name type="scientific">Caballeronia cordobensis</name>
    <name type="common">Burkholderia cordobensis</name>
    <dbReference type="NCBI Taxonomy" id="1353886"/>
    <lineage>
        <taxon>Bacteria</taxon>
        <taxon>Pseudomonadati</taxon>
        <taxon>Pseudomonadota</taxon>
        <taxon>Betaproteobacteria</taxon>
        <taxon>Burkholderiales</taxon>
        <taxon>Burkholderiaceae</taxon>
        <taxon>Caballeronia</taxon>
    </lineage>
</organism>